<evidence type="ECO:0000313" key="1">
    <source>
        <dbReference type="Proteomes" id="UP000095287"/>
    </source>
</evidence>
<dbReference type="Proteomes" id="UP000095287">
    <property type="component" value="Unplaced"/>
</dbReference>
<evidence type="ECO:0000313" key="2">
    <source>
        <dbReference type="WBParaSite" id="L893_g8295.t1"/>
    </source>
</evidence>
<name>A0A1I8AQ51_9BILA</name>
<dbReference type="WBParaSite" id="L893_g8295.t1">
    <property type="protein sequence ID" value="L893_g8295.t1"/>
    <property type="gene ID" value="L893_g8295"/>
</dbReference>
<reference evidence="2" key="1">
    <citation type="submission" date="2016-11" db="UniProtKB">
        <authorList>
            <consortium name="WormBaseParasite"/>
        </authorList>
    </citation>
    <scope>IDENTIFICATION</scope>
</reference>
<protein>
    <submittedName>
        <fullName evidence="2">Uncharacterized protein</fullName>
    </submittedName>
</protein>
<dbReference type="AlphaFoldDB" id="A0A1I8AQ51"/>
<keyword evidence="1" id="KW-1185">Reference proteome</keyword>
<organism evidence="1 2">
    <name type="scientific">Steinernema glaseri</name>
    <dbReference type="NCBI Taxonomy" id="37863"/>
    <lineage>
        <taxon>Eukaryota</taxon>
        <taxon>Metazoa</taxon>
        <taxon>Ecdysozoa</taxon>
        <taxon>Nematoda</taxon>
        <taxon>Chromadorea</taxon>
        <taxon>Rhabditida</taxon>
        <taxon>Tylenchina</taxon>
        <taxon>Panagrolaimomorpha</taxon>
        <taxon>Strongyloidoidea</taxon>
        <taxon>Steinernematidae</taxon>
        <taxon>Steinernema</taxon>
    </lineage>
</organism>
<sequence length="69" mass="7759">ESVPKGLFTPSKHTKSTQEVAFTAPISRGRKDVSCVERTLRYQDQRDGTDYIDNTHWIAKETAFSANNG</sequence>
<proteinExistence type="predicted"/>
<accession>A0A1I8AQ51</accession>